<keyword evidence="1" id="KW-1133">Transmembrane helix</keyword>
<reference evidence="3" key="1">
    <citation type="submission" date="2016-10" db="EMBL/GenBank/DDBJ databases">
        <authorList>
            <person name="Varghese N."/>
            <person name="Submissions S."/>
        </authorList>
    </citation>
    <scope>NUCLEOTIDE SEQUENCE [LARGE SCALE GENOMIC DNA]</scope>
    <source>
        <strain evidence="3">DSM 13577</strain>
    </source>
</reference>
<dbReference type="Pfam" id="PF05960">
    <property type="entry name" value="DUF885"/>
    <property type="match status" value="1"/>
</dbReference>
<feature type="transmembrane region" description="Helical" evidence="1">
    <location>
        <begin position="6"/>
        <end position="25"/>
    </location>
</feature>
<sequence>MRELVFWVGSLILALLIIWLIRLLYFKPVNINHFFERVMLKFALRYPEILTMIRVLEKFGIYSHNKKLNNLSDKFIQKEIKRIEREFQILKSYDRESLSDKDRLSYDIMEWFLGDSVEGGKYKYHSYPVNQLFGVQNQLPSFMVSFHQINTLRDAKHYIIRLKKFKKAFMEVEEGIEIREKKNIIPPLFVIEKVLMEMENFIMTPAEENILYKNMEKKLKKLNKISPKVQEELLEKTKKAIKDDVYPAYEILINCFKRLKPKGVKDVGVWNLPNGDQYYQYLLKHYTTTELTAEEIYNIGIKEVERIQGEIKDILTRLGYNDNKNVVETLVELGKDERFTYPDTEESREQVLLDYQKIIDRIDSSISDLFNIRPKGKLVVERIPPFKEKTAPGAYYNPPSMDGSRPGIFSVNLLKLPVKWDMESLAIHEGIPGHHFQIAIQQELKNMPTFRRVIPFTAYVEGWALYAEKLAYEKDLFSDDYSKLGYLKSELFRAVRLVIDTGIHYKKWTREQAIEYMLENTGLDETSVVIEVERYIVMPGQATAYKIGELEILRLREKVKKALGEDFDIKQFHDLILKTGAVPLKILGEVVDKYIEKRAC</sequence>
<dbReference type="STRING" id="1120990.SAMN03080614_100427"/>
<keyword evidence="3" id="KW-1185">Reference proteome</keyword>
<evidence type="ECO:0000256" key="1">
    <source>
        <dbReference type="SAM" id="Phobius"/>
    </source>
</evidence>
<dbReference type="Proteomes" id="UP000243819">
    <property type="component" value="Unassembled WGS sequence"/>
</dbReference>
<protein>
    <submittedName>
        <fullName evidence="2">Uncharacterized conserved protein, DUF885 familyt</fullName>
    </submittedName>
</protein>
<proteinExistence type="predicted"/>
<organism evidence="2 3">
    <name type="scientific">Anaerobranca gottschalkii DSM 13577</name>
    <dbReference type="NCBI Taxonomy" id="1120990"/>
    <lineage>
        <taxon>Bacteria</taxon>
        <taxon>Bacillati</taxon>
        <taxon>Bacillota</taxon>
        <taxon>Clostridia</taxon>
        <taxon>Eubacteriales</taxon>
        <taxon>Proteinivoracaceae</taxon>
        <taxon>Anaerobranca</taxon>
    </lineage>
</organism>
<name>A0A1H9YPP1_9FIRM</name>
<dbReference type="PANTHER" id="PTHR33361:SF2">
    <property type="entry name" value="DUF885 DOMAIN-CONTAINING PROTEIN"/>
    <property type="match status" value="1"/>
</dbReference>
<evidence type="ECO:0000313" key="2">
    <source>
        <dbReference type="EMBL" id="SES70592.1"/>
    </source>
</evidence>
<evidence type="ECO:0000313" key="3">
    <source>
        <dbReference type="Proteomes" id="UP000243819"/>
    </source>
</evidence>
<dbReference type="EMBL" id="FOIF01000004">
    <property type="protein sequence ID" value="SES70592.1"/>
    <property type="molecule type" value="Genomic_DNA"/>
</dbReference>
<keyword evidence="1" id="KW-0812">Transmembrane</keyword>
<dbReference type="PANTHER" id="PTHR33361">
    <property type="entry name" value="GLR0591 PROTEIN"/>
    <property type="match status" value="1"/>
</dbReference>
<gene>
    <name evidence="2" type="ORF">SAMN03080614_100427</name>
</gene>
<dbReference type="InterPro" id="IPR010281">
    <property type="entry name" value="DUF885"/>
</dbReference>
<dbReference type="OrthoDB" id="9760040at2"/>
<dbReference type="RefSeq" id="WP_091348642.1">
    <property type="nucleotide sequence ID" value="NZ_FOIF01000004.1"/>
</dbReference>
<accession>A0A1H9YPP1</accession>
<keyword evidence="1" id="KW-0472">Membrane</keyword>
<dbReference type="AlphaFoldDB" id="A0A1H9YPP1"/>